<dbReference type="EMBL" id="FZNN01000002">
    <property type="protein sequence ID" value="SNR34991.1"/>
    <property type="molecule type" value="Genomic_DNA"/>
</dbReference>
<proteinExistence type="predicted"/>
<sequence length="95" mass="10796">MLLLGVMSLLESIRTIFAIEAADHWVCNLKFRSFSETPCFPNPTFSTNSPAPCGKRLPRTEEWTALHNWFEIVQTLFFAPPANGRFNGPHCSNRL</sequence>
<name>A0A238VLC6_9RHOB</name>
<organism evidence="1 2">
    <name type="scientific">Puniceibacterium sediminis</name>
    <dbReference type="NCBI Taxonomy" id="1608407"/>
    <lineage>
        <taxon>Bacteria</taxon>
        <taxon>Pseudomonadati</taxon>
        <taxon>Pseudomonadota</taxon>
        <taxon>Alphaproteobacteria</taxon>
        <taxon>Rhodobacterales</taxon>
        <taxon>Paracoccaceae</taxon>
        <taxon>Puniceibacterium</taxon>
    </lineage>
</organism>
<protein>
    <submittedName>
        <fullName evidence="1">Uncharacterized protein</fullName>
    </submittedName>
</protein>
<evidence type="ECO:0000313" key="2">
    <source>
        <dbReference type="Proteomes" id="UP000198417"/>
    </source>
</evidence>
<dbReference type="AlphaFoldDB" id="A0A238VLC6"/>
<keyword evidence="2" id="KW-1185">Reference proteome</keyword>
<reference evidence="1 2" key="1">
    <citation type="submission" date="2017-06" db="EMBL/GenBank/DDBJ databases">
        <authorList>
            <person name="Kim H.J."/>
            <person name="Triplett B.A."/>
        </authorList>
    </citation>
    <scope>NUCLEOTIDE SEQUENCE [LARGE SCALE GENOMIC DNA]</scope>
    <source>
        <strain evidence="1 2">DSM 29052</strain>
    </source>
</reference>
<gene>
    <name evidence="1" type="ORF">SAMN06265370_102333</name>
</gene>
<dbReference type="Proteomes" id="UP000198417">
    <property type="component" value="Unassembled WGS sequence"/>
</dbReference>
<evidence type="ECO:0000313" key="1">
    <source>
        <dbReference type="EMBL" id="SNR34991.1"/>
    </source>
</evidence>
<accession>A0A238VLC6</accession>